<accession>A0A9N8W6P5</accession>
<evidence type="ECO:0000256" key="1">
    <source>
        <dbReference type="SAM" id="Phobius"/>
    </source>
</evidence>
<keyword evidence="3" id="KW-1185">Reference proteome</keyword>
<protein>
    <submittedName>
        <fullName evidence="2">4314_t:CDS:1</fullName>
    </submittedName>
</protein>
<evidence type="ECO:0000313" key="2">
    <source>
        <dbReference type="EMBL" id="CAG8476932.1"/>
    </source>
</evidence>
<organism evidence="2 3">
    <name type="scientific">Cetraspora pellucida</name>
    <dbReference type="NCBI Taxonomy" id="1433469"/>
    <lineage>
        <taxon>Eukaryota</taxon>
        <taxon>Fungi</taxon>
        <taxon>Fungi incertae sedis</taxon>
        <taxon>Mucoromycota</taxon>
        <taxon>Glomeromycotina</taxon>
        <taxon>Glomeromycetes</taxon>
        <taxon>Diversisporales</taxon>
        <taxon>Gigasporaceae</taxon>
        <taxon>Cetraspora</taxon>
    </lineage>
</organism>
<sequence length="97" mass="11293">MGSGWYSDSFYFFLEKIIQSSQNLETHIVPQNDLLLDDPEIQSLESNKHSAESILVPTEVSFLRSSTSVNNELLQWFIAYWNIYLHIGLSILTYNYK</sequence>
<name>A0A9N8W6P5_9GLOM</name>
<proteinExistence type="predicted"/>
<keyword evidence="1" id="KW-0812">Transmembrane</keyword>
<evidence type="ECO:0000313" key="3">
    <source>
        <dbReference type="Proteomes" id="UP000789759"/>
    </source>
</evidence>
<dbReference type="AlphaFoldDB" id="A0A9N8W6P5"/>
<feature type="transmembrane region" description="Helical" evidence="1">
    <location>
        <begin position="73"/>
        <end position="94"/>
    </location>
</feature>
<keyword evidence="1" id="KW-1133">Transmembrane helix</keyword>
<dbReference type="EMBL" id="CAJVQA010000479">
    <property type="protein sequence ID" value="CAG8476932.1"/>
    <property type="molecule type" value="Genomic_DNA"/>
</dbReference>
<reference evidence="2" key="1">
    <citation type="submission" date="2021-06" db="EMBL/GenBank/DDBJ databases">
        <authorList>
            <person name="Kallberg Y."/>
            <person name="Tangrot J."/>
            <person name="Rosling A."/>
        </authorList>
    </citation>
    <scope>NUCLEOTIDE SEQUENCE</scope>
    <source>
        <strain evidence="2">FL966</strain>
    </source>
</reference>
<keyword evidence="1" id="KW-0472">Membrane</keyword>
<gene>
    <name evidence="2" type="ORF">CPELLU_LOCUS1343</name>
</gene>
<dbReference type="Proteomes" id="UP000789759">
    <property type="component" value="Unassembled WGS sequence"/>
</dbReference>
<comment type="caution">
    <text evidence="2">The sequence shown here is derived from an EMBL/GenBank/DDBJ whole genome shotgun (WGS) entry which is preliminary data.</text>
</comment>